<keyword evidence="5" id="KW-1185">Reference proteome</keyword>
<dbReference type="PANTHER" id="PTHR30204:SF83">
    <property type="entry name" value="TRANSCRIPTIONAL REGULATOR, MERR FAMILY"/>
    <property type="match status" value="1"/>
</dbReference>
<accession>A0A136Q1Z1</accession>
<feature type="domain" description="HTH merR-type" evidence="3">
    <location>
        <begin position="2"/>
        <end position="71"/>
    </location>
</feature>
<dbReference type="PRINTS" id="PR00040">
    <property type="entry name" value="HTHMERR"/>
</dbReference>
<dbReference type="KEGG" id="cmiu:B1H56_08085"/>
<dbReference type="GO" id="GO:0003677">
    <property type="term" value="F:DNA binding"/>
    <property type="evidence" value="ECO:0007669"/>
    <property type="project" value="UniProtKB-KW"/>
</dbReference>
<dbReference type="CDD" id="cd01109">
    <property type="entry name" value="HTH_YyaN"/>
    <property type="match status" value="1"/>
</dbReference>
<gene>
    <name evidence="4" type="ORF">HMPREF3293_02772</name>
</gene>
<dbReference type="PANTHER" id="PTHR30204">
    <property type="entry name" value="REDOX-CYCLING DRUG-SENSING TRANSCRIPTIONAL ACTIVATOR SOXR"/>
    <property type="match status" value="1"/>
</dbReference>
<evidence type="ECO:0000313" key="4">
    <source>
        <dbReference type="EMBL" id="KXK64692.1"/>
    </source>
</evidence>
<dbReference type="OrthoDB" id="6160at2"/>
<keyword evidence="1" id="KW-0238">DNA-binding</keyword>
<dbReference type="RefSeq" id="WP_066521695.1">
    <property type="nucleotide sequence ID" value="NZ_CABMOF010000006.1"/>
</dbReference>
<dbReference type="SUPFAM" id="SSF46955">
    <property type="entry name" value="Putative DNA-binding domain"/>
    <property type="match status" value="1"/>
</dbReference>
<feature type="coiled-coil region" evidence="2">
    <location>
        <begin position="83"/>
        <end position="110"/>
    </location>
</feature>
<dbReference type="GO" id="GO:0003700">
    <property type="term" value="F:DNA-binding transcription factor activity"/>
    <property type="evidence" value="ECO:0007669"/>
    <property type="project" value="InterPro"/>
</dbReference>
<dbReference type="Gene3D" id="1.10.1660.10">
    <property type="match status" value="1"/>
</dbReference>
<dbReference type="Pfam" id="PF13411">
    <property type="entry name" value="MerR_1"/>
    <property type="match status" value="1"/>
</dbReference>
<evidence type="ECO:0000256" key="2">
    <source>
        <dbReference type="SAM" id="Coils"/>
    </source>
</evidence>
<evidence type="ECO:0000256" key="1">
    <source>
        <dbReference type="ARBA" id="ARBA00023125"/>
    </source>
</evidence>
<keyword evidence="2" id="KW-0175">Coiled coil</keyword>
<dbReference type="PROSITE" id="PS50937">
    <property type="entry name" value="HTH_MERR_2"/>
    <property type="match status" value="1"/>
</dbReference>
<dbReference type="AlphaFoldDB" id="A0A136Q1Z1"/>
<dbReference type="InterPro" id="IPR000551">
    <property type="entry name" value="MerR-type_HTH_dom"/>
</dbReference>
<dbReference type="STRING" id="626937.HMPREF3293_02772"/>
<dbReference type="EMBL" id="LSZW01000064">
    <property type="protein sequence ID" value="KXK64692.1"/>
    <property type="molecule type" value="Genomic_DNA"/>
</dbReference>
<comment type="caution">
    <text evidence="4">The sequence shown here is derived from an EMBL/GenBank/DDBJ whole genome shotgun (WGS) entry which is preliminary data.</text>
</comment>
<sequence length="143" mass="16644">MYYSIGEVANATGIAISTLRYYDREGMFPHMERSNGGIRVFSDKEIDTLKVIECLKSSGMSIKAIKEFLIWCQEGDSSLHKRREMFHARLEEVEKQIEALQATKNMLKYKCWYYDTAIEAGTEETVKNMLPEEIPENVRDYKI</sequence>
<name>A0A136Q1Z1_9FIRM</name>
<organism evidence="4 5">
    <name type="scientific">Christensenella minuta</name>
    <dbReference type="NCBI Taxonomy" id="626937"/>
    <lineage>
        <taxon>Bacteria</taxon>
        <taxon>Bacillati</taxon>
        <taxon>Bacillota</taxon>
        <taxon>Clostridia</taxon>
        <taxon>Christensenellales</taxon>
        <taxon>Christensenellaceae</taxon>
        <taxon>Christensenella</taxon>
    </lineage>
</organism>
<dbReference type="PROSITE" id="PS00552">
    <property type="entry name" value="HTH_MERR_1"/>
    <property type="match status" value="1"/>
</dbReference>
<proteinExistence type="predicted"/>
<evidence type="ECO:0000313" key="5">
    <source>
        <dbReference type="Proteomes" id="UP000070366"/>
    </source>
</evidence>
<reference evidence="4 5" key="1">
    <citation type="submission" date="2016-02" db="EMBL/GenBank/DDBJ databases">
        <authorList>
            <person name="Wen L."/>
            <person name="He K."/>
            <person name="Yang H."/>
        </authorList>
    </citation>
    <scope>NUCLEOTIDE SEQUENCE [LARGE SCALE GENOMIC DNA]</scope>
    <source>
        <strain evidence="4 5">DSM 22607</strain>
    </source>
</reference>
<dbReference type="SMART" id="SM00422">
    <property type="entry name" value="HTH_MERR"/>
    <property type="match status" value="1"/>
</dbReference>
<dbReference type="InterPro" id="IPR047057">
    <property type="entry name" value="MerR_fam"/>
</dbReference>
<dbReference type="PATRIC" id="fig|626937.4.peg.2731"/>
<protein>
    <submittedName>
        <fullName evidence="4">Transcriptional regulator, MerR family</fullName>
    </submittedName>
</protein>
<dbReference type="InterPro" id="IPR009061">
    <property type="entry name" value="DNA-bd_dom_put_sf"/>
</dbReference>
<evidence type="ECO:0000259" key="3">
    <source>
        <dbReference type="PROSITE" id="PS50937"/>
    </source>
</evidence>
<dbReference type="Proteomes" id="UP000070366">
    <property type="component" value="Unassembled WGS sequence"/>
</dbReference>